<evidence type="ECO:0000313" key="1">
    <source>
        <dbReference type="Proteomes" id="UP000228380"/>
    </source>
</evidence>
<proteinExistence type="predicted"/>
<keyword evidence="1" id="KW-1185">Reference proteome</keyword>
<accession>A0A8B9AE64</accession>
<reference evidence="2" key="2">
    <citation type="submission" date="2025-08" db="UniProtKB">
        <authorList>
            <consortium name="RefSeq"/>
        </authorList>
    </citation>
    <scope>IDENTIFICATION</scope>
    <source>
        <tissue evidence="2">Young leaves</tissue>
    </source>
</reference>
<name>A0A8B9AE64_PHODC</name>
<protein>
    <submittedName>
        <fullName evidence="2">Uncharacterized protein LOC120110489 isoform X4</fullName>
    </submittedName>
</protein>
<sequence>MNRVRLLGFSLKSVGFPQYPLRYFQEPSITKKKKALIPFLRSLGKRPSEPIPRSWTGGLNENDFILAAKINSLHLEHLLRRKAAAYEYAYGIRVVIRYLVLPVLYFWRVVCCI</sequence>
<dbReference type="RefSeq" id="XP_038981519.1">
    <property type="nucleotide sequence ID" value="XM_039125591.1"/>
</dbReference>
<dbReference type="AlphaFoldDB" id="A0A8B9AE64"/>
<reference evidence="1" key="1">
    <citation type="journal article" date="2019" name="Nat. Commun.">
        <title>Genome-wide association mapping of date palm fruit traits.</title>
        <authorList>
            <person name="Hazzouri K.M."/>
            <person name="Gros-Balthazard M."/>
            <person name="Flowers J.M."/>
            <person name="Copetti D."/>
            <person name="Lemansour A."/>
            <person name="Lebrun M."/>
            <person name="Masmoudi K."/>
            <person name="Ferrand S."/>
            <person name="Dhar M.I."/>
            <person name="Fresquez Z.A."/>
            <person name="Rosas U."/>
            <person name="Zhang J."/>
            <person name="Talag J."/>
            <person name="Lee S."/>
            <person name="Kudrna D."/>
            <person name="Powell R.F."/>
            <person name="Leitch I.J."/>
            <person name="Krueger R.R."/>
            <person name="Wing R.A."/>
            <person name="Amiri K.M.A."/>
            <person name="Purugganan M.D."/>
        </authorList>
    </citation>
    <scope>NUCLEOTIDE SEQUENCE [LARGE SCALE GENOMIC DNA]</scope>
    <source>
        <strain evidence="1">cv. Khalas</strain>
    </source>
</reference>
<dbReference type="Proteomes" id="UP000228380">
    <property type="component" value="Chromosome 4"/>
</dbReference>
<dbReference type="GeneID" id="120110489"/>
<evidence type="ECO:0000313" key="2">
    <source>
        <dbReference type="RefSeq" id="XP_038981519.1"/>
    </source>
</evidence>
<gene>
    <name evidence="2" type="primary">LOC120110489</name>
</gene>
<organism evidence="1 2">
    <name type="scientific">Phoenix dactylifera</name>
    <name type="common">Date palm</name>
    <dbReference type="NCBI Taxonomy" id="42345"/>
    <lineage>
        <taxon>Eukaryota</taxon>
        <taxon>Viridiplantae</taxon>
        <taxon>Streptophyta</taxon>
        <taxon>Embryophyta</taxon>
        <taxon>Tracheophyta</taxon>
        <taxon>Spermatophyta</taxon>
        <taxon>Magnoliopsida</taxon>
        <taxon>Liliopsida</taxon>
        <taxon>Arecaceae</taxon>
        <taxon>Coryphoideae</taxon>
        <taxon>Phoeniceae</taxon>
        <taxon>Phoenix</taxon>
    </lineage>
</organism>